<dbReference type="Proteomes" id="UP000267223">
    <property type="component" value="Unassembled WGS sequence"/>
</dbReference>
<dbReference type="GO" id="GO:0000155">
    <property type="term" value="F:phosphorelay sensor kinase activity"/>
    <property type="evidence" value="ECO:0007669"/>
    <property type="project" value="InterPro"/>
</dbReference>
<keyword evidence="3" id="KW-0597">Phosphoprotein</keyword>
<evidence type="ECO:0000256" key="8">
    <source>
        <dbReference type="SAM" id="Phobius"/>
    </source>
</evidence>
<evidence type="ECO:0000259" key="9">
    <source>
        <dbReference type="PROSITE" id="PS50109"/>
    </source>
</evidence>
<evidence type="ECO:0000256" key="4">
    <source>
        <dbReference type="ARBA" id="ARBA00022679"/>
    </source>
</evidence>
<dbReference type="InterPro" id="IPR005467">
    <property type="entry name" value="His_kinase_dom"/>
</dbReference>
<dbReference type="PANTHER" id="PTHR45436">
    <property type="entry name" value="SENSOR HISTIDINE KINASE YKOH"/>
    <property type="match status" value="1"/>
</dbReference>
<evidence type="ECO:0000256" key="7">
    <source>
        <dbReference type="ARBA" id="ARBA00022989"/>
    </source>
</evidence>
<dbReference type="RefSeq" id="WP_123121931.1">
    <property type="nucleotide sequence ID" value="NZ_RJJR01000015.1"/>
</dbReference>
<comment type="caution">
    <text evidence="10">The sequence shown here is derived from an EMBL/GenBank/DDBJ whole genome shotgun (WGS) entry which is preliminary data.</text>
</comment>
<accession>A0A3M9N8C4</accession>
<dbReference type="Pfam" id="PF02518">
    <property type="entry name" value="HATPase_c"/>
    <property type="match status" value="1"/>
</dbReference>
<feature type="transmembrane region" description="Helical" evidence="8">
    <location>
        <begin position="7"/>
        <end position="27"/>
    </location>
</feature>
<dbReference type="Pfam" id="PF00512">
    <property type="entry name" value="HisKA"/>
    <property type="match status" value="1"/>
</dbReference>
<feature type="transmembrane region" description="Helical" evidence="8">
    <location>
        <begin position="135"/>
        <end position="155"/>
    </location>
</feature>
<dbReference type="GO" id="GO:0005886">
    <property type="term" value="C:plasma membrane"/>
    <property type="evidence" value="ECO:0007669"/>
    <property type="project" value="TreeGrafter"/>
</dbReference>
<gene>
    <name evidence="10" type="ORF">EFY79_16915</name>
</gene>
<evidence type="ECO:0000313" key="11">
    <source>
        <dbReference type="Proteomes" id="UP000267223"/>
    </source>
</evidence>
<feature type="domain" description="Histidine kinase" evidence="9">
    <location>
        <begin position="218"/>
        <end position="412"/>
    </location>
</feature>
<dbReference type="CDD" id="cd00082">
    <property type="entry name" value="HisKA"/>
    <property type="match status" value="1"/>
</dbReference>
<keyword evidence="11" id="KW-1185">Reference proteome</keyword>
<name>A0A3M9N8C4_9BACT</name>
<comment type="catalytic activity">
    <reaction evidence="1">
        <text>ATP + protein L-histidine = ADP + protein N-phospho-L-histidine.</text>
        <dbReference type="EC" id="2.7.13.3"/>
    </reaction>
</comment>
<evidence type="ECO:0000256" key="3">
    <source>
        <dbReference type="ARBA" id="ARBA00022553"/>
    </source>
</evidence>
<proteinExistence type="predicted"/>
<dbReference type="Gene3D" id="6.10.340.10">
    <property type="match status" value="1"/>
</dbReference>
<dbReference type="InterPro" id="IPR003661">
    <property type="entry name" value="HisK_dim/P_dom"/>
</dbReference>
<evidence type="ECO:0000256" key="1">
    <source>
        <dbReference type="ARBA" id="ARBA00000085"/>
    </source>
</evidence>
<evidence type="ECO:0000256" key="2">
    <source>
        <dbReference type="ARBA" id="ARBA00012438"/>
    </source>
</evidence>
<keyword evidence="6" id="KW-0418">Kinase</keyword>
<sequence length="428" mass="48833">MKLLTKTTIYFLITMVPLLAVAGFYLVNQFSKEINYRSDKELVSDEIQWIQYLETVVANGTTFFLKTPELSIFPTDADVDAYATITTTYSYSKTTNNDIPYRQLAQVISIGGNHYQIYIRQSQEQKAALESDVKWIMLFVLAGLFAATLIFNWAISKRLWKPFRRSLKKIRSAELQKMEAMHFETTNTEEFNELNASLNYMTGKIYKDYVNMKEFTENAAHEMQTPVAVVLSKLELLLQDNNLDDDQVQSILQSVTALQRLSKLNEGLLLLAKIENNQYETTEKVSLAEITKKYVHLFAEFIKEKQLTIETNYQGEFMIILHPVLAGSLISNLLGNAIKYNYTGGLIQISVSENHFHISNTSWLKPIPSEKLFKRLKNSKESPESSNGLGLAIVKKIADVNNLRITYRAEKGLHSFDIVNCVCRPSPA</sequence>
<dbReference type="EC" id="2.7.13.3" evidence="2"/>
<evidence type="ECO:0000256" key="6">
    <source>
        <dbReference type="ARBA" id="ARBA00022777"/>
    </source>
</evidence>
<keyword evidence="5 8" id="KW-0812">Transmembrane</keyword>
<organism evidence="10 11">
    <name type="scientific">Hanamia caeni</name>
    <dbReference type="NCBI Taxonomy" id="2294116"/>
    <lineage>
        <taxon>Bacteria</taxon>
        <taxon>Pseudomonadati</taxon>
        <taxon>Bacteroidota</taxon>
        <taxon>Chitinophagia</taxon>
        <taxon>Chitinophagales</taxon>
        <taxon>Chitinophagaceae</taxon>
        <taxon>Hanamia</taxon>
    </lineage>
</organism>
<keyword evidence="4" id="KW-0808">Transferase</keyword>
<keyword evidence="8" id="KW-0472">Membrane</keyword>
<dbReference type="SMART" id="SM00387">
    <property type="entry name" value="HATPase_c"/>
    <property type="match status" value="1"/>
</dbReference>
<dbReference type="Gene3D" id="1.10.287.130">
    <property type="match status" value="1"/>
</dbReference>
<dbReference type="SMART" id="SM00388">
    <property type="entry name" value="HisKA"/>
    <property type="match status" value="1"/>
</dbReference>
<dbReference type="SUPFAM" id="SSF55874">
    <property type="entry name" value="ATPase domain of HSP90 chaperone/DNA topoisomerase II/histidine kinase"/>
    <property type="match status" value="1"/>
</dbReference>
<evidence type="ECO:0000256" key="5">
    <source>
        <dbReference type="ARBA" id="ARBA00022692"/>
    </source>
</evidence>
<dbReference type="PROSITE" id="PS50109">
    <property type="entry name" value="HIS_KIN"/>
    <property type="match status" value="1"/>
</dbReference>
<protein>
    <recommendedName>
        <fullName evidence="2">histidine kinase</fullName>
        <ecNumber evidence="2">2.7.13.3</ecNumber>
    </recommendedName>
</protein>
<dbReference type="PANTHER" id="PTHR45436:SF5">
    <property type="entry name" value="SENSOR HISTIDINE KINASE TRCS"/>
    <property type="match status" value="1"/>
</dbReference>
<dbReference type="SUPFAM" id="SSF47384">
    <property type="entry name" value="Homodimeric domain of signal transducing histidine kinase"/>
    <property type="match status" value="1"/>
</dbReference>
<reference evidence="10 11" key="1">
    <citation type="submission" date="2018-11" db="EMBL/GenBank/DDBJ databases">
        <title>Draft genome sequence of Ferruginibacter sp. BO-59.</title>
        <authorList>
            <person name="Im W.T."/>
        </authorList>
    </citation>
    <scope>NUCLEOTIDE SEQUENCE [LARGE SCALE GENOMIC DNA]</scope>
    <source>
        <strain evidence="10 11">BO-59</strain>
    </source>
</reference>
<evidence type="ECO:0000313" key="10">
    <source>
        <dbReference type="EMBL" id="RNI33991.1"/>
    </source>
</evidence>
<dbReference type="InterPro" id="IPR036890">
    <property type="entry name" value="HATPase_C_sf"/>
</dbReference>
<dbReference type="EMBL" id="RJJR01000015">
    <property type="protein sequence ID" value="RNI33991.1"/>
    <property type="molecule type" value="Genomic_DNA"/>
</dbReference>
<dbReference type="InterPro" id="IPR050428">
    <property type="entry name" value="TCS_sensor_his_kinase"/>
</dbReference>
<dbReference type="InterPro" id="IPR003594">
    <property type="entry name" value="HATPase_dom"/>
</dbReference>
<keyword evidence="7 8" id="KW-1133">Transmembrane helix</keyword>
<dbReference type="InterPro" id="IPR036097">
    <property type="entry name" value="HisK_dim/P_sf"/>
</dbReference>
<dbReference type="Gene3D" id="3.30.565.10">
    <property type="entry name" value="Histidine kinase-like ATPase, C-terminal domain"/>
    <property type="match status" value="1"/>
</dbReference>
<dbReference type="OrthoDB" id="1522504at2"/>
<dbReference type="AlphaFoldDB" id="A0A3M9N8C4"/>